<gene>
    <name evidence="1" type="ORF">IAA31_08485</name>
</gene>
<dbReference type="Proteomes" id="UP000824150">
    <property type="component" value="Unassembled WGS sequence"/>
</dbReference>
<proteinExistence type="predicted"/>
<name>A0A9E2KQL3_9GAMM</name>
<accession>A0A9E2KQL3</accession>
<comment type="caution">
    <text evidence="1">The sequence shown here is derived from an EMBL/GenBank/DDBJ whole genome shotgun (WGS) entry which is preliminary data.</text>
</comment>
<evidence type="ECO:0000313" key="2">
    <source>
        <dbReference type="Proteomes" id="UP000824150"/>
    </source>
</evidence>
<reference evidence="1" key="2">
    <citation type="submission" date="2021-04" db="EMBL/GenBank/DDBJ databases">
        <authorList>
            <person name="Gilroy R."/>
        </authorList>
    </citation>
    <scope>NUCLEOTIDE SEQUENCE</scope>
    <source>
        <strain evidence="1">687</strain>
    </source>
</reference>
<sequence length="208" mass="22901">MNLANLKGHSYGITLTAKNHFGSFINSSRSRAPQQAGLHGNVWGARMGAYSVLTDLMAHPELSGKTVLYMLDGLLTAPGESVNLTAESAYWQMPPFNGGFSASLFLSQDPVALDSVGADFLVNEPNMQRRNPLLRGQSGMENYLHEAALIGNAPSDTNYQQVKQRRIMSLGVHEHFDNVRTKRYSRNLGRDEGIELYPIFLSSAQGKE</sequence>
<evidence type="ECO:0000313" key="1">
    <source>
        <dbReference type="EMBL" id="MBU3827503.1"/>
    </source>
</evidence>
<protein>
    <submittedName>
        <fullName evidence="1">DUF362 domain-containing protein</fullName>
    </submittedName>
</protein>
<dbReference type="EMBL" id="JAHLFG010000093">
    <property type="protein sequence ID" value="MBU3827503.1"/>
    <property type="molecule type" value="Genomic_DNA"/>
</dbReference>
<organism evidence="1 2">
    <name type="scientific">Candidatus Anaerobiospirillum merdipullorum</name>
    <dbReference type="NCBI Taxonomy" id="2838450"/>
    <lineage>
        <taxon>Bacteria</taxon>
        <taxon>Pseudomonadati</taxon>
        <taxon>Pseudomonadota</taxon>
        <taxon>Gammaproteobacteria</taxon>
        <taxon>Aeromonadales</taxon>
        <taxon>Succinivibrionaceae</taxon>
        <taxon>Anaerobiospirillum</taxon>
    </lineage>
</organism>
<dbReference type="AlphaFoldDB" id="A0A9E2KQL3"/>
<reference evidence="1" key="1">
    <citation type="journal article" date="2021" name="PeerJ">
        <title>Extensive microbial diversity within the chicken gut microbiome revealed by metagenomics and culture.</title>
        <authorList>
            <person name="Gilroy R."/>
            <person name="Ravi A."/>
            <person name="Getino M."/>
            <person name="Pursley I."/>
            <person name="Horton D.L."/>
            <person name="Alikhan N.F."/>
            <person name="Baker D."/>
            <person name="Gharbi K."/>
            <person name="Hall N."/>
            <person name="Watson M."/>
            <person name="Adriaenssens E.M."/>
            <person name="Foster-Nyarko E."/>
            <person name="Jarju S."/>
            <person name="Secka A."/>
            <person name="Antonio M."/>
            <person name="Oren A."/>
            <person name="Chaudhuri R.R."/>
            <person name="La Ragione R."/>
            <person name="Hildebrand F."/>
            <person name="Pallen M.J."/>
        </authorList>
    </citation>
    <scope>NUCLEOTIDE SEQUENCE</scope>
    <source>
        <strain evidence="1">687</strain>
    </source>
</reference>